<dbReference type="PANTHER" id="PTHR42673:SF21">
    <property type="entry name" value="GLUTATHIONE S-TRANSFERASE YFCF"/>
    <property type="match status" value="1"/>
</dbReference>
<protein>
    <recommendedName>
        <fullName evidence="4">GST C-terminal domain-containing protein</fullName>
    </recommendedName>
</protein>
<dbReference type="PANTHER" id="PTHR42673">
    <property type="entry name" value="MALEYLACETOACETATE ISOMERASE"/>
    <property type="match status" value="1"/>
</dbReference>
<proteinExistence type="predicted"/>
<dbReference type="GO" id="GO:0016034">
    <property type="term" value="F:maleylacetoacetate isomerase activity"/>
    <property type="evidence" value="ECO:0007669"/>
    <property type="project" value="TreeGrafter"/>
</dbReference>
<dbReference type="VEuPathDB" id="CryptoDB:Cvel_1588"/>
<name>A0A0G4HZK1_9ALVE</name>
<reference evidence="3" key="1">
    <citation type="submission" date="2014-11" db="EMBL/GenBank/DDBJ databases">
        <authorList>
            <person name="Otto D Thomas"/>
            <person name="Naeem Raeece"/>
        </authorList>
    </citation>
    <scope>NUCLEOTIDE SEQUENCE</scope>
</reference>
<dbReference type="AlphaFoldDB" id="A0A0G4HZK1"/>
<dbReference type="SUPFAM" id="SSF52833">
    <property type="entry name" value="Thioredoxin-like"/>
    <property type="match status" value="1"/>
</dbReference>
<dbReference type="InterPro" id="IPR036249">
    <property type="entry name" value="Thioredoxin-like_sf"/>
</dbReference>
<feature type="domain" description="GST C-terminal" evidence="2">
    <location>
        <begin position="117"/>
        <end position="259"/>
    </location>
</feature>
<dbReference type="GO" id="GO:0006559">
    <property type="term" value="P:L-phenylalanine catabolic process"/>
    <property type="evidence" value="ECO:0007669"/>
    <property type="project" value="TreeGrafter"/>
</dbReference>
<dbReference type="InterPro" id="IPR010987">
    <property type="entry name" value="Glutathione-S-Trfase_C-like"/>
</dbReference>
<accession>A0A0G4HZK1</accession>
<evidence type="ECO:0008006" key="4">
    <source>
        <dbReference type="Google" id="ProtNLM"/>
    </source>
</evidence>
<dbReference type="PROSITE" id="PS50404">
    <property type="entry name" value="GST_NTER"/>
    <property type="match status" value="1"/>
</dbReference>
<dbReference type="InterPro" id="IPR004045">
    <property type="entry name" value="Glutathione_S-Trfase_N"/>
</dbReference>
<feature type="domain" description="GST N-terminal" evidence="1">
    <location>
        <begin position="34"/>
        <end position="112"/>
    </location>
</feature>
<evidence type="ECO:0000313" key="3">
    <source>
        <dbReference type="EMBL" id="CEM50012.1"/>
    </source>
</evidence>
<dbReference type="Gene3D" id="1.20.1050.10">
    <property type="match status" value="1"/>
</dbReference>
<dbReference type="CDD" id="cd00570">
    <property type="entry name" value="GST_N_family"/>
    <property type="match status" value="1"/>
</dbReference>
<evidence type="ECO:0000259" key="2">
    <source>
        <dbReference type="PROSITE" id="PS50405"/>
    </source>
</evidence>
<evidence type="ECO:0000259" key="1">
    <source>
        <dbReference type="PROSITE" id="PS50404"/>
    </source>
</evidence>
<dbReference type="GO" id="GO:0006749">
    <property type="term" value="P:glutathione metabolic process"/>
    <property type="evidence" value="ECO:0007669"/>
    <property type="project" value="TreeGrafter"/>
</dbReference>
<dbReference type="PhylomeDB" id="A0A0G4HZK1"/>
<dbReference type="PROSITE" id="PS50405">
    <property type="entry name" value="GST_CTER"/>
    <property type="match status" value="1"/>
</dbReference>
<dbReference type="SUPFAM" id="SSF47616">
    <property type="entry name" value="GST C-terminal domain-like"/>
    <property type="match status" value="1"/>
</dbReference>
<organism evidence="3">
    <name type="scientific">Chromera velia CCMP2878</name>
    <dbReference type="NCBI Taxonomy" id="1169474"/>
    <lineage>
        <taxon>Eukaryota</taxon>
        <taxon>Sar</taxon>
        <taxon>Alveolata</taxon>
        <taxon>Colpodellida</taxon>
        <taxon>Chromeraceae</taxon>
        <taxon>Chromera</taxon>
    </lineage>
</organism>
<dbReference type="InterPro" id="IPR036282">
    <property type="entry name" value="Glutathione-S-Trfase_C_sf"/>
</dbReference>
<sequence>MLSFSSLRQHSGVSPVLLRNFCRAISTAPLLKNPKIILHGFPNSGTCFLTRFALHAKGAKFEEQPLNVRMKPDGTPDTTGPSSKPWLEVDGLRIDMPGAIFNFVNERLEGPALLPASAEGRARSRTLASFCLGNMMPFQYWRVVSFLKADMGLSDAQVQKWRRHWLEDGFEQVEDWLKNPEALCLSLPGGNSCAAPEPGRFCIGDSVSMADIFLMPQVYWSQKGDAALRVDLSKYPHLKKVYENTAKEEAFVKSCPENI</sequence>
<dbReference type="EMBL" id="CDMZ01004519">
    <property type="protein sequence ID" value="CEM50012.1"/>
    <property type="molecule type" value="Genomic_DNA"/>
</dbReference>
<dbReference type="GO" id="GO:0004364">
    <property type="term" value="F:glutathione transferase activity"/>
    <property type="evidence" value="ECO:0007669"/>
    <property type="project" value="TreeGrafter"/>
</dbReference>
<gene>
    <name evidence="3" type="ORF">Cvel_1588</name>
</gene>